<dbReference type="PANTHER" id="PTHR33451:SF5">
    <property type="entry name" value="NA+_H+ ANTIPORTER"/>
    <property type="match status" value="1"/>
</dbReference>
<dbReference type="InterPro" id="IPR052180">
    <property type="entry name" value="NhaC_Na-H+_Antiporter"/>
</dbReference>
<evidence type="ECO:0000256" key="3">
    <source>
        <dbReference type="ARBA" id="ARBA00022449"/>
    </source>
</evidence>
<dbReference type="OrthoDB" id="9790605at2"/>
<evidence type="ECO:0000313" key="11">
    <source>
        <dbReference type="EMBL" id="TCO69360.1"/>
    </source>
</evidence>
<dbReference type="GO" id="GO:0005886">
    <property type="term" value="C:plasma membrane"/>
    <property type="evidence" value="ECO:0007669"/>
    <property type="project" value="UniProtKB-SubCell"/>
</dbReference>
<dbReference type="Proteomes" id="UP000294919">
    <property type="component" value="Unassembled WGS sequence"/>
</dbReference>
<feature type="domain" description="Na+/H+ antiporter NhaC-like C-terminal" evidence="10">
    <location>
        <begin position="2"/>
        <end position="77"/>
    </location>
</feature>
<dbReference type="Pfam" id="PF03553">
    <property type="entry name" value="Na_H_antiporter"/>
    <property type="match status" value="1"/>
</dbReference>
<organism evidence="11 12">
    <name type="scientific">Marinisporobacter balticus</name>
    <dbReference type="NCBI Taxonomy" id="2018667"/>
    <lineage>
        <taxon>Bacteria</taxon>
        <taxon>Bacillati</taxon>
        <taxon>Bacillota</taxon>
        <taxon>Clostridia</taxon>
        <taxon>Peptostreptococcales</taxon>
        <taxon>Thermotaleaceae</taxon>
        <taxon>Marinisporobacter</taxon>
    </lineage>
</organism>
<keyword evidence="4" id="KW-1003">Cell membrane</keyword>
<keyword evidence="12" id="KW-1185">Reference proteome</keyword>
<keyword evidence="3" id="KW-0050">Antiport</keyword>
<dbReference type="InterPro" id="IPR018461">
    <property type="entry name" value="Na/H_Antiport_NhaC-like_C"/>
</dbReference>
<keyword evidence="5 9" id="KW-0812">Transmembrane</keyword>
<name>A0A4V2S9W1_9FIRM</name>
<protein>
    <submittedName>
        <fullName evidence="11">Na+/H+ antiporter family protein</fullName>
    </submittedName>
</protein>
<reference evidence="11 12" key="1">
    <citation type="submission" date="2019-03" db="EMBL/GenBank/DDBJ databases">
        <title>Genomic Encyclopedia of Type Strains, Phase IV (KMG-IV): sequencing the most valuable type-strain genomes for metagenomic binning, comparative biology and taxonomic classification.</title>
        <authorList>
            <person name="Goeker M."/>
        </authorList>
    </citation>
    <scope>NUCLEOTIDE SEQUENCE [LARGE SCALE GENOMIC DNA]</scope>
    <source>
        <strain evidence="11 12">DSM 102940</strain>
    </source>
</reference>
<gene>
    <name evidence="11" type="ORF">EV214_13226</name>
</gene>
<keyword evidence="2" id="KW-0813">Transport</keyword>
<evidence type="ECO:0000256" key="4">
    <source>
        <dbReference type="ARBA" id="ARBA00022475"/>
    </source>
</evidence>
<evidence type="ECO:0000256" key="9">
    <source>
        <dbReference type="SAM" id="Phobius"/>
    </source>
</evidence>
<comment type="caution">
    <text evidence="11">The sequence shown here is derived from an EMBL/GenBank/DDBJ whole genome shotgun (WGS) entry which is preliminary data.</text>
</comment>
<dbReference type="AlphaFoldDB" id="A0A4V2S9W1"/>
<sequence length="92" mass="10099">MAGPIAKDIGDRYQIDPRRAASLLDTFSCFCQGIIPYGAQLLVVASVAETSSFEIMIYLYYPYLMGICVLIAIAFGIPKIDKSSVKDLSLEK</sequence>
<dbReference type="GO" id="GO:0015297">
    <property type="term" value="F:antiporter activity"/>
    <property type="evidence" value="ECO:0007669"/>
    <property type="project" value="UniProtKB-KW"/>
</dbReference>
<feature type="transmembrane region" description="Helical" evidence="9">
    <location>
        <begin position="21"/>
        <end position="43"/>
    </location>
</feature>
<proteinExistence type="inferred from homology"/>
<evidence type="ECO:0000256" key="6">
    <source>
        <dbReference type="ARBA" id="ARBA00022989"/>
    </source>
</evidence>
<dbReference type="EMBL" id="SLWV01000032">
    <property type="protein sequence ID" value="TCO69360.1"/>
    <property type="molecule type" value="Genomic_DNA"/>
</dbReference>
<evidence type="ECO:0000256" key="7">
    <source>
        <dbReference type="ARBA" id="ARBA00023136"/>
    </source>
</evidence>
<dbReference type="PANTHER" id="PTHR33451">
    <property type="entry name" value="MALATE-2H(+)/NA(+)-LACTATE ANTIPORTER"/>
    <property type="match status" value="1"/>
</dbReference>
<evidence type="ECO:0000256" key="5">
    <source>
        <dbReference type="ARBA" id="ARBA00022692"/>
    </source>
</evidence>
<feature type="transmembrane region" description="Helical" evidence="9">
    <location>
        <begin position="55"/>
        <end position="77"/>
    </location>
</feature>
<evidence type="ECO:0000256" key="1">
    <source>
        <dbReference type="ARBA" id="ARBA00004651"/>
    </source>
</evidence>
<evidence type="ECO:0000256" key="2">
    <source>
        <dbReference type="ARBA" id="ARBA00022448"/>
    </source>
</evidence>
<comment type="subcellular location">
    <subcellularLocation>
        <location evidence="1">Cell membrane</location>
        <topology evidence="1">Multi-pass membrane protein</topology>
    </subcellularLocation>
</comment>
<comment type="similarity">
    <text evidence="8">Belongs to the NhaC Na(+)/H(+) (TC 2.A.35) antiporter family.</text>
</comment>
<evidence type="ECO:0000256" key="8">
    <source>
        <dbReference type="ARBA" id="ARBA00038435"/>
    </source>
</evidence>
<evidence type="ECO:0000259" key="10">
    <source>
        <dbReference type="Pfam" id="PF03553"/>
    </source>
</evidence>
<accession>A0A4V2S9W1</accession>
<evidence type="ECO:0000313" key="12">
    <source>
        <dbReference type="Proteomes" id="UP000294919"/>
    </source>
</evidence>
<keyword evidence="7 9" id="KW-0472">Membrane</keyword>
<keyword evidence="6 9" id="KW-1133">Transmembrane helix</keyword>